<reference evidence="1" key="1">
    <citation type="journal article" date="2014" name="Front. Microbiol.">
        <title>High frequency of phylogenetically diverse reductive dehalogenase-homologous genes in deep subseafloor sedimentary metagenomes.</title>
        <authorList>
            <person name="Kawai M."/>
            <person name="Futagami T."/>
            <person name="Toyoda A."/>
            <person name="Takaki Y."/>
            <person name="Nishi S."/>
            <person name="Hori S."/>
            <person name="Arai W."/>
            <person name="Tsubouchi T."/>
            <person name="Morono Y."/>
            <person name="Uchiyama I."/>
            <person name="Ito T."/>
            <person name="Fujiyama A."/>
            <person name="Inagaki F."/>
            <person name="Takami H."/>
        </authorList>
    </citation>
    <scope>NUCLEOTIDE SEQUENCE</scope>
    <source>
        <strain evidence="1">Expedition CK06-06</strain>
    </source>
</reference>
<organism evidence="1">
    <name type="scientific">marine sediment metagenome</name>
    <dbReference type="NCBI Taxonomy" id="412755"/>
    <lineage>
        <taxon>unclassified sequences</taxon>
        <taxon>metagenomes</taxon>
        <taxon>ecological metagenomes</taxon>
    </lineage>
</organism>
<proteinExistence type="predicted"/>
<gene>
    <name evidence="1" type="ORF">S01H1_35507</name>
</gene>
<comment type="caution">
    <text evidence="1">The sequence shown here is derived from an EMBL/GenBank/DDBJ whole genome shotgun (WGS) entry which is preliminary data.</text>
</comment>
<evidence type="ECO:0000313" key="1">
    <source>
        <dbReference type="EMBL" id="GAG12129.1"/>
    </source>
</evidence>
<protein>
    <submittedName>
        <fullName evidence="1">Uncharacterized protein</fullName>
    </submittedName>
</protein>
<sequence>MNRQEHKLLRLLLDVPETEPIFGFDKYASILTRAILGTDPHFTIGIFG</sequence>
<dbReference type="EMBL" id="BARS01022192">
    <property type="protein sequence ID" value="GAG12129.1"/>
    <property type="molecule type" value="Genomic_DNA"/>
</dbReference>
<feature type="non-terminal residue" evidence="1">
    <location>
        <position position="48"/>
    </location>
</feature>
<name>X0V203_9ZZZZ</name>
<accession>X0V203</accession>
<dbReference type="AlphaFoldDB" id="X0V203"/>